<sequence>MTLPDSVIPSLLRNNSQVGINRLPVEILCKLFSLSICETNLSKSSITTLRLTWVCIHWRRIATGYAKLWTSITIARPVECLAHFIALSQTSPLIVALTDIVTSDLPFLQILFKCSSRIANLQVHTALQNEQLVLWELFDMDELRSQIRPLSCRLDSLDFDNISFFVGEFPFNPPQQSLKLARCAFTFDYLFRLSPTLTNLDIASPFCPLRHTDIIKQLINLPAIESLTLSDAVSRAPDDSTIPTRISLLNLKTLVIRASTPKGMDAARRFLALLDLPNIRSVQLWTWTSQECSEFIQALLCAAHRSCAQFHITYASILTSSEENHAQLSVANRSQTRGPSISMCIENDRDVLLDSTLNGLPLSHVEYLQVGNRSTCIPAARWIEVVGGTKSRLSTLILQNNSISEFESYLGMVHFPRLKKLIFYEDEESSGIPVSLPWNIIQTCKLQTPVSHFVFYGNWDASEEALNLLKQIGCSFCFKTGYQDYPSD</sequence>
<protein>
    <submittedName>
        <fullName evidence="1">Uncharacterized protein</fullName>
    </submittedName>
</protein>
<dbReference type="Proteomes" id="UP000308600">
    <property type="component" value="Unassembled WGS sequence"/>
</dbReference>
<proteinExistence type="predicted"/>
<reference evidence="1 2" key="1">
    <citation type="journal article" date="2019" name="Nat. Ecol. Evol.">
        <title>Megaphylogeny resolves global patterns of mushroom evolution.</title>
        <authorList>
            <person name="Varga T."/>
            <person name="Krizsan K."/>
            <person name="Foldi C."/>
            <person name="Dima B."/>
            <person name="Sanchez-Garcia M."/>
            <person name="Sanchez-Ramirez S."/>
            <person name="Szollosi G.J."/>
            <person name="Szarkandi J.G."/>
            <person name="Papp V."/>
            <person name="Albert L."/>
            <person name="Andreopoulos W."/>
            <person name="Angelini C."/>
            <person name="Antonin V."/>
            <person name="Barry K.W."/>
            <person name="Bougher N.L."/>
            <person name="Buchanan P."/>
            <person name="Buyck B."/>
            <person name="Bense V."/>
            <person name="Catcheside P."/>
            <person name="Chovatia M."/>
            <person name="Cooper J."/>
            <person name="Damon W."/>
            <person name="Desjardin D."/>
            <person name="Finy P."/>
            <person name="Geml J."/>
            <person name="Haridas S."/>
            <person name="Hughes K."/>
            <person name="Justo A."/>
            <person name="Karasinski D."/>
            <person name="Kautmanova I."/>
            <person name="Kiss B."/>
            <person name="Kocsube S."/>
            <person name="Kotiranta H."/>
            <person name="LaButti K.M."/>
            <person name="Lechner B.E."/>
            <person name="Liimatainen K."/>
            <person name="Lipzen A."/>
            <person name="Lukacs Z."/>
            <person name="Mihaltcheva S."/>
            <person name="Morgado L.N."/>
            <person name="Niskanen T."/>
            <person name="Noordeloos M.E."/>
            <person name="Ohm R.A."/>
            <person name="Ortiz-Santana B."/>
            <person name="Ovrebo C."/>
            <person name="Racz N."/>
            <person name="Riley R."/>
            <person name="Savchenko A."/>
            <person name="Shiryaev A."/>
            <person name="Soop K."/>
            <person name="Spirin V."/>
            <person name="Szebenyi C."/>
            <person name="Tomsovsky M."/>
            <person name="Tulloss R.E."/>
            <person name="Uehling J."/>
            <person name="Grigoriev I.V."/>
            <person name="Vagvolgyi C."/>
            <person name="Papp T."/>
            <person name="Martin F.M."/>
            <person name="Miettinen O."/>
            <person name="Hibbett D.S."/>
            <person name="Nagy L.G."/>
        </authorList>
    </citation>
    <scope>NUCLEOTIDE SEQUENCE [LARGE SCALE GENOMIC DNA]</scope>
    <source>
        <strain evidence="1 2">NL-1719</strain>
    </source>
</reference>
<organism evidence="1 2">
    <name type="scientific">Pluteus cervinus</name>
    <dbReference type="NCBI Taxonomy" id="181527"/>
    <lineage>
        <taxon>Eukaryota</taxon>
        <taxon>Fungi</taxon>
        <taxon>Dikarya</taxon>
        <taxon>Basidiomycota</taxon>
        <taxon>Agaricomycotina</taxon>
        <taxon>Agaricomycetes</taxon>
        <taxon>Agaricomycetidae</taxon>
        <taxon>Agaricales</taxon>
        <taxon>Pluteineae</taxon>
        <taxon>Pluteaceae</taxon>
        <taxon>Pluteus</taxon>
    </lineage>
</organism>
<name>A0ACD2ZX22_9AGAR</name>
<evidence type="ECO:0000313" key="1">
    <source>
        <dbReference type="EMBL" id="TFK58058.1"/>
    </source>
</evidence>
<dbReference type="EMBL" id="ML209692">
    <property type="protein sequence ID" value="TFK58058.1"/>
    <property type="molecule type" value="Genomic_DNA"/>
</dbReference>
<gene>
    <name evidence="1" type="ORF">BDN72DRAFT_907129</name>
</gene>
<accession>A0ACD2ZX22</accession>
<keyword evidence="2" id="KW-1185">Reference proteome</keyword>
<evidence type="ECO:0000313" key="2">
    <source>
        <dbReference type="Proteomes" id="UP000308600"/>
    </source>
</evidence>